<dbReference type="eggNOG" id="COG1173">
    <property type="taxonomic scope" value="Bacteria"/>
</dbReference>
<evidence type="ECO:0000256" key="3">
    <source>
        <dbReference type="ARBA" id="ARBA00022475"/>
    </source>
</evidence>
<comment type="similarity">
    <text evidence="7">Belongs to the binding-protein-dependent transport system permease family.</text>
</comment>
<evidence type="ECO:0000256" key="5">
    <source>
        <dbReference type="ARBA" id="ARBA00022989"/>
    </source>
</evidence>
<dbReference type="SUPFAM" id="SSF161098">
    <property type="entry name" value="MetI-like"/>
    <property type="match status" value="1"/>
</dbReference>
<dbReference type="Pfam" id="PF00528">
    <property type="entry name" value="BPD_transp_1"/>
    <property type="match status" value="1"/>
</dbReference>
<evidence type="ECO:0000256" key="1">
    <source>
        <dbReference type="ARBA" id="ARBA00004651"/>
    </source>
</evidence>
<comment type="subcellular location">
    <subcellularLocation>
        <location evidence="1 7">Cell membrane</location>
        <topology evidence="1 7">Multi-pass membrane protein</topology>
    </subcellularLocation>
</comment>
<dbReference type="InterPro" id="IPR050366">
    <property type="entry name" value="BP-dependent_transpt_permease"/>
</dbReference>
<dbReference type="InterPro" id="IPR035906">
    <property type="entry name" value="MetI-like_sf"/>
</dbReference>
<keyword evidence="10" id="KW-1185">Reference proteome</keyword>
<dbReference type="STRING" id="1423724.FC32_GL001731"/>
<dbReference type="EMBL" id="AZFT01000004">
    <property type="protein sequence ID" value="KRL87308.1"/>
    <property type="molecule type" value="Genomic_DNA"/>
</dbReference>
<keyword evidence="4 7" id="KW-0812">Transmembrane</keyword>
<dbReference type="Proteomes" id="UP000051324">
    <property type="component" value="Unassembled WGS sequence"/>
</dbReference>
<evidence type="ECO:0000256" key="7">
    <source>
        <dbReference type="RuleBase" id="RU363032"/>
    </source>
</evidence>
<dbReference type="GO" id="GO:0005886">
    <property type="term" value="C:plasma membrane"/>
    <property type="evidence" value="ECO:0007669"/>
    <property type="project" value="UniProtKB-SubCell"/>
</dbReference>
<protein>
    <submittedName>
        <fullName evidence="9">Oligopeptide ABC transporter permease</fullName>
    </submittedName>
</protein>
<dbReference type="OrthoDB" id="9797472at2"/>
<evidence type="ECO:0000313" key="10">
    <source>
        <dbReference type="Proteomes" id="UP000051324"/>
    </source>
</evidence>
<dbReference type="PANTHER" id="PTHR43386:SF1">
    <property type="entry name" value="D,D-DIPEPTIDE TRANSPORT SYSTEM PERMEASE PROTEIN DDPC-RELATED"/>
    <property type="match status" value="1"/>
</dbReference>
<evidence type="ECO:0000256" key="6">
    <source>
        <dbReference type="ARBA" id="ARBA00023136"/>
    </source>
</evidence>
<keyword evidence="5 7" id="KW-1133">Transmembrane helix</keyword>
<feature type="transmembrane region" description="Helical" evidence="7">
    <location>
        <begin position="94"/>
        <end position="115"/>
    </location>
</feature>
<organism evidence="9 10">
    <name type="scientific">Ligilactobacillus apodemi DSM 16634 = JCM 16172</name>
    <dbReference type="NCBI Taxonomy" id="1423724"/>
    <lineage>
        <taxon>Bacteria</taxon>
        <taxon>Bacillati</taxon>
        <taxon>Bacillota</taxon>
        <taxon>Bacilli</taxon>
        <taxon>Lactobacillales</taxon>
        <taxon>Lactobacillaceae</taxon>
        <taxon>Ligilactobacillus</taxon>
    </lineage>
</organism>
<feature type="transmembrane region" description="Helical" evidence="7">
    <location>
        <begin position="260"/>
        <end position="283"/>
    </location>
</feature>
<accession>A0A0R1U1S3</accession>
<evidence type="ECO:0000256" key="4">
    <source>
        <dbReference type="ARBA" id="ARBA00022692"/>
    </source>
</evidence>
<name>A0A0R1U1S3_9LACO</name>
<evidence type="ECO:0000256" key="2">
    <source>
        <dbReference type="ARBA" id="ARBA00022448"/>
    </source>
</evidence>
<proteinExistence type="inferred from homology"/>
<sequence length="294" mass="32399">MKKSKKVRNDTNFNVILREFKHDKGATFFLFFLVGLILLVYGYALALNQKQVMHIDLLNGYSAPLKDGHLLGTDSGGRDVFQYLVLGVRNSLNIGIAVTCIVEVIGIVFGLVAGYYGGVVDNVMMRFLDFMMILPMLMVIIVLVSIIPNYSILDFILIVSSFLWVGTARLIRSKTLAEAQKEYVFAAVTSGMRSWKIMLFEILPNMSSLIIVDLILNLTSNIGIEVGLSFLGFGLPDSVPSLGTLIGLAQDPEVITGAPWVWLPAALVILFICVGISYVGNVIRRAFDARQRLG</sequence>
<dbReference type="InterPro" id="IPR000515">
    <property type="entry name" value="MetI-like"/>
</dbReference>
<comment type="caution">
    <text evidence="9">The sequence shown here is derived from an EMBL/GenBank/DDBJ whole genome shotgun (WGS) entry which is preliminary data.</text>
</comment>
<gene>
    <name evidence="9" type="ORF">FC32_GL001731</name>
</gene>
<keyword evidence="3" id="KW-1003">Cell membrane</keyword>
<dbReference type="PANTHER" id="PTHR43386">
    <property type="entry name" value="OLIGOPEPTIDE TRANSPORT SYSTEM PERMEASE PROTEIN APPC"/>
    <property type="match status" value="1"/>
</dbReference>
<dbReference type="RefSeq" id="WP_025087002.1">
    <property type="nucleotide sequence ID" value="NZ_AZFT01000004.1"/>
</dbReference>
<keyword evidence="6 7" id="KW-0472">Membrane</keyword>
<evidence type="ECO:0000259" key="8">
    <source>
        <dbReference type="PROSITE" id="PS50928"/>
    </source>
</evidence>
<dbReference type="PROSITE" id="PS50928">
    <property type="entry name" value="ABC_TM1"/>
    <property type="match status" value="1"/>
</dbReference>
<dbReference type="AlphaFoldDB" id="A0A0R1U1S3"/>
<feature type="transmembrane region" description="Helical" evidence="7">
    <location>
        <begin position="202"/>
        <end position="224"/>
    </location>
</feature>
<dbReference type="GO" id="GO:0055085">
    <property type="term" value="P:transmembrane transport"/>
    <property type="evidence" value="ECO:0007669"/>
    <property type="project" value="InterPro"/>
</dbReference>
<keyword evidence="2 7" id="KW-0813">Transport</keyword>
<evidence type="ECO:0000313" key="9">
    <source>
        <dbReference type="EMBL" id="KRL87308.1"/>
    </source>
</evidence>
<dbReference type="Gene3D" id="1.10.3720.10">
    <property type="entry name" value="MetI-like"/>
    <property type="match status" value="1"/>
</dbReference>
<reference evidence="9 10" key="1">
    <citation type="journal article" date="2015" name="Genome Announc.">
        <title>Expanding the biotechnology potential of lactobacilli through comparative genomics of 213 strains and associated genera.</title>
        <authorList>
            <person name="Sun Z."/>
            <person name="Harris H.M."/>
            <person name="McCann A."/>
            <person name="Guo C."/>
            <person name="Argimon S."/>
            <person name="Zhang W."/>
            <person name="Yang X."/>
            <person name="Jeffery I.B."/>
            <person name="Cooney J.C."/>
            <person name="Kagawa T.F."/>
            <person name="Liu W."/>
            <person name="Song Y."/>
            <person name="Salvetti E."/>
            <person name="Wrobel A."/>
            <person name="Rasinkangas P."/>
            <person name="Parkhill J."/>
            <person name="Rea M.C."/>
            <person name="O'Sullivan O."/>
            <person name="Ritari J."/>
            <person name="Douillard F.P."/>
            <person name="Paul Ross R."/>
            <person name="Yang R."/>
            <person name="Briner A.E."/>
            <person name="Felis G.E."/>
            <person name="de Vos W.M."/>
            <person name="Barrangou R."/>
            <person name="Klaenhammer T.R."/>
            <person name="Caufield P.W."/>
            <person name="Cui Y."/>
            <person name="Zhang H."/>
            <person name="O'Toole P.W."/>
        </authorList>
    </citation>
    <scope>NUCLEOTIDE SEQUENCE [LARGE SCALE GENOMIC DNA]</scope>
    <source>
        <strain evidence="9 10">DSM 16634</strain>
    </source>
</reference>
<feature type="transmembrane region" description="Helical" evidence="7">
    <location>
        <begin position="26"/>
        <end position="46"/>
    </location>
</feature>
<dbReference type="PATRIC" id="fig|1423724.4.peg.1803"/>
<feature type="domain" description="ABC transmembrane type-1" evidence="8">
    <location>
        <begin position="88"/>
        <end position="280"/>
    </location>
</feature>
<dbReference type="CDD" id="cd06261">
    <property type="entry name" value="TM_PBP2"/>
    <property type="match status" value="1"/>
</dbReference>